<proteinExistence type="inferred from homology"/>
<keyword evidence="6" id="KW-0131">Cell cycle</keyword>
<accession>A0AAN7WLY3</accession>
<evidence type="ECO:0000256" key="6">
    <source>
        <dbReference type="ARBA" id="ARBA00023306"/>
    </source>
</evidence>
<dbReference type="GO" id="GO:0005680">
    <property type="term" value="C:anaphase-promoting complex"/>
    <property type="evidence" value="ECO:0007669"/>
    <property type="project" value="InterPro"/>
</dbReference>
<keyword evidence="4" id="KW-0498">Mitosis</keyword>
<comment type="caution">
    <text evidence="8">The sequence shown here is derived from an EMBL/GenBank/DDBJ whole genome shotgun (WGS) entry which is preliminary data.</text>
</comment>
<dbReference type="PANTHER" id="PTHR12830:SF9">
    <property type="entry name" value="ANAPHASE-PROMOTING COMPLEX SUBUNIT 5"/>
    <property type="match status" value="1"/>
</dbReference>
<evidence type="ECO:0000313" key="8">
    <source>
        <dbReference type="EMBL" id="KAK5779995.1"/>
    </source>
</evidence>
<dbReference type="InterPro" id="IPR037679">
    <property type="entry name" value="Apc5"/>
</dbReference>
<feature type="domain" description="Anaphase-promoting complex subunit 5" evidence="7">
    <location>
        <begin position="288"/>
        <end position="374"/>
    </location>
</feature>
<dbReference type="Proteomes" id="UP001306508">
    <property type="component" value="Unassembled WGS sequence"/>
</dbReference>
<dbReference type="Pfam" id="PF12862">
    <property type="entry name" value="ANAPC5"/>
    <property type="match status" value="1"/>
</dbReference>
<protein>
    <recommendedName>
        <fullName evidence="2">Anaphase-promoting complex subunit 5</fullName>
    </recommendedName>
</protein>
<evidence type="ECO:0000313" key="9">
    <source>
        <dbReference type="Proteomes" id="UP001306508"/>
    </source>
</evidence>
<keyword evidence="3" id="KW-0132">Cell division</keyword>
<organism evidence="8 9">
    <name type="scientific">Arxiozyma heterogenica</name>
    <dbReference type="NCBI Taxonomy" id="278026"/>
    <lineage>
        <taxon>Eukaryota</taxon>
        <taxon>Fungi</taxon>
        <taxon>Dikarya</taxon>
        <taxon>Ascomycota</taxon>
        <taxon>Saccharomycotina</taxon>
        <taxon>Saccharomycetes</taxon>
        <taxon>Saccharomycetales</taxon>
        <taxon>Saccharomycetaceae</taxon>
        <taxon>Arxiozyma</taxon>
    </lineage>
</organism>
<evidence type="ECO:0000259" key="7">
    <source>
        <dbReference type="Pfam" id="PF12862"/>
    </source>
</evidence>
<reference evidence="9" key="1">
    <citation type="submission" date="2023-07" db="EMBL/GenBank/DDBJ databases">
        <title>A draft genome of Kazachstania heterogenica Y-27499.</title>
        <authorList>
            <person name="Donic C."/>
            <person name="Kralova J.S."/>
            <person name="Fidel L."/>
            <person name="Ben-Dor S."/>
            <person name="Jung S."/>
        </authorList>
    </citation>
    <scope>NUCLEOTIDE SEQUENCE [LARGE SCALE GENOMIC DNA]</scope>
    <source>
        <strain evidence="9">Y27499</strain>
    </source>
</reference>
<evidence type="ECO:0000256" key="3">
    <source>
        <dbReference type="ARBA" id="ARBA00022618"/>
    </source>
</evidence>
<dbReference type="InterPro" id="IPR026000">
    <property type="entry name" value="Apc5_dom"/>
</dbReference>
<evidence type="ECO:0000256" key="1">
    <source>
        <dbReference type="ARBA" id="ARBA00007450"/>
    </source>
</evidence>
<dbReference type="GO" id="GO:0031145">
    <property type="term" value="P:anaphase-promoting complex-dependent catabolic process"/>
    <property type="evidence" value="ECO:0007669"/>
    <property type="project" value="TreeGrafter"/>
</dbReference>
<dbReference type="GO" id="GO:0051301">
    <property type="term" value="P:cell division"/>
    <property type="evidence" value="ECO:0007669"/>
    <property type="project" value="UniProtKB-KW"/>
</dbReference>
<dbReference type="AlphaFoldDB" id="A0AAN7WLY3"/>
<dbReference type="PANTHER" id="PTHR12830">
    <property type="entry name" value="ANAPHASE-PROMOTING COMPLEX SUBUNIT 5"/>
    <property type="match status" value="1"/>
</dbReference>
<dbReference type="GO" id="GO:0045842">
    <property type="term" value="P:positive regulation of mitotic metaphase/anaphase transition"/>
    <property type="evidence" value="ECO:0007669"/>
    <property type="project" value="TreeGrafter"/>
</dbReference>
<evidence type="ECO:0000256" key="4">
    <source>
        <dbReference type="ARBA" id="ARBA00022776"/>
    </source>
</evidence>
<gene>
    <name evidence="8" type="ORF">RI543_002535</name>
</gene>
<dbReference type="GO" id="GO:0070979">
    <property type="term" value="P:protein K11-linked ubiquitination"/>
    <property type="evidence" value="ECO:0007669"/>
    <property type="project" value="TreeGrafter"/>
</dbReference>
<keyword evidence="5" id="KW-0833">Ubl conjugation pathway</keyword>
<dbReference type="EMBL" id="JAWIZZ010000045">
    <property type="protein sequence ID" value="KAK5779995.1"/>
    <property type="molecule type" value="Genomic_DNA"/>
</dbReference>
<evidence type="ECO:0000256" key="5">
    <source>
        <dbReference type="ARBA" id="ARBA00022786"/>
    </source>
</evidence>
<comment type="similarity">
    <text evidence="1">Belongs to the APC5 family.</text>
</comment>
<evidence type="ECO:0000256" key="2">
    <source>
        <dbReference type="ARBA" id="ARBA00016066"/>
    </source>
</evidence>
<sequence length="658" mass="77361">MATHFTIKSTVPTPYDVCILIIIYFHVSVPKSVSLRLFLRLISSSVLKSTPFNPIKKHIVFQSSDQVPLFPSLDDILEYLIDKSPNNLDICLCLCKSLISIRTIDQLFILQCILSNRYNDKRISYLGNFVSLCSTKLDLSTFDDRLLLLYNLKSFIKKSKWIIKYSTEIDNCKYNFISNIETDYKKNIKNQVYLDISNTDNYHYGNDDKDLMIDTFKSLINKTMSVETSNQLHTSIILSDTHFQNIINYQIELAVQGKDKNESQQHGEIDKYLENVTLNDITMFPSIHILKYFIYINEKRYQDALYELHSYYDYILARNGDKNFHISLLHLGVFHSIFGDSKSPMASFEEAFKIARENRDIKTLNYIHLTILRYMEDYPKQVISIRDRINKIIDSLQRIDGQNNSQIFEGAYRADTLFCLKSNKNLIKLLESNLQYLIISLQQDRYSLLDDDFNNSIFYFYSKIWRYLGYTDISDVYELFYEMDPIDKEIRKGFELLNNGRNIDSIVNNMYLPTLKYDQEMYLNLLRIKKMILNDELDESLRLLNDLSDQCLTLYQDNFWHFKYVIEICQLLINVDRGPRALPILAKLINETRENKNSLHSAQCLLLLCHTLVQMKKYNDVYKMLIRDLDLLLQFDETKNAAIKIFTNVVKASMIALN</sequence>
<name>A0AAN7WLY3_9SACH</name>
<keyword evidence="9" id="KW-1185">Reference proteome</keyword>